<name>A0A328BHD7_9BACT</name>
<dbReference type="PANTHER" id="PTHR35580">
    <property type="entry name" value="CELL SURFACE GLYCOPROTEIN (S-LAYER PROTEIN)-LIKE PROTEIN"/>
    <property type="match status" value="1"/>
</dbReference>
<dbReference type="InterPro" id="IPR011042">
    <property type="entry name" value="6-blade_b-propeller_TolB-like"/>
</dbReference>
<evidence type="ECO:0000313" key="2">
    <source>
        <dbReference type="Proteomes" id="UP000248553"/>
    </source>
</evidence>
<dbReference type="SUPFAM" id="SSF101898">
    <property type="entry name" value="NHL repeat"/>
    <property type="match status" value="1"/>
</dbReference>
<accession>A0A328BHD7</accession>
<dbReference type="InterPro" id="IPR013783">
    <property type="entry name" value="Ig-like_fold"/>
</dbReference>
<dbReference type="EMBL" id="QHKM01000004">
    <property type="protein sequence ID" value="RAK66065.1"/>
    <property type="molecule type" value="Genomic_DNA"/>
</dbReference>
<gene>
    <name evidence="1" type="ORF">DLM85_15295</name>
</gene>
<evidence type="ECO:0008006" key="3">
    <source>
        <dbReference type="Google" id="ProtNLM"/>
    </source>
</evidence>
<protein>
    <recommendedName>
        <fullName evidence="3">T9SS type A sorting domain-containing protein</fullName>
    </recommendedName>
</protein>
<proteinExistence type="predicted"/>
<keyword evidence="2" id="KW-1185">Reference proteome</keyword>
<dbReference type="SUPFAM" id="SSF81296">
    <property type="entry name" value="E set domains"/>
    <property type="match status" value="1"/>
</dbReference>
<sequence>MRMKHAYGFLLLFVTALLGLLQPVRAQTPLFSQAVSVNPDGLNGSAVGRDVVVDAAGNQYVVGIFNRQVRLGGVSLSATNTNPNMYLAKRNSAGTWQWVVQVQTSIYGSASAQALALDASGNVLVTGSYYGTVTLNTSAPGVSPATTTSLPQPASGNNGFLARFNGATGACGWAVSWACTGGNTSGYGVAVDATGSAYVTGFYTGSATFTSSAPGAAVTTSTLTPNVANDYSNDIFVARFASTGACNLTAKAGGYNDEVSYDIALDASSNVYITGRHKGNTSFVRGGGNAPTVLNLAANDGENIFVAKLTPATGFWAWAVQAGSVGYNLEEGRSLVVNGTNVFVAGSFNGTAAAPASFGGRGLITSSAGYTDVFLANFSTADGSCSWAVKAGGITSDYGYGVTSIGTGTGATVYLTGSFEGAATFTTSGPSNPAVTTTTLSGIGGSSGNVFVAKFASTGACTWAAEAGSAEGLDVGYGVAADASGNVYSTGIVNGVAQFVTPGDAVSASNSAFLGKLTAAGVWQAPAATEIGTGGYSYGDAVASSAGKQYVAGRFRGHLQFGTTRLISKGTGENMFLAKRDAAGNWLWAVQAEMGTNNHMNKQCQIGTDAAGNVYLTAIFDGTAVLTTSAPGAAPATSQTLTASGTGDVLLARFDGATGACAWATRAGGSGFNYVFGLAVDEAGTTFITGSIAGSMAFPTSAPGAPSPTTFTLSSAGSRDIFVARFSNAGVCAWAVQAGTSNQFEHGRGIALDTLGNLYVTGEFAGTASFPTSGFGVSPATSLLLTSVAGSTDSYVARFDQATGACAWAVQGGGNSGDAGSGVAVQGGKVYVAGYYQNVAAFTSSAPGVTPVTTITLPSGTGQTLYVARLNAATGACEWVVPGGGVLGQNCEVSADEDHNVFVSAGFTGTTTFRTSAYGVSPVATTSLTAPGSGTVEAFLARYTGATGACTWAVRAGGATNDYPRNVAVDNQGSAYMVGDYEGSATFGSFTRPGTEANPTAFFAALQTTPTLTALSTPSELPGLSLTLTGTDFTRASTVRFGSLSAPDVTRLSATSISVKVPVGATAGPISVTTAAGTTTGLAFAPLNVYNSGTPNDCATVVAPTPSINDDAWHYLLTSGGQVVLGYKYSGPSLGDFSVDVLRTGSTGTVRQDDAGKYYLDRNWHLNATMVNGNGVREVVRFDGRTVMLRVFGAPSELTRLQYAATRTGLSLTQYSGTNEDCALGNNATTGEVRLLPATLIAADPDAAGWFGLETTVADHFSEFYVTEGSVVLPVELTAFTAARRQQAVRLAWTTASEKNSAAFEVERSLDGQQFRRLGSVAAAGHSSTTRQYGYLDEQLPVGASQLYYRLRQVDQDGTATYSAVRTVAASGQSAAGLALYPNPARTATLLTGADAGATVQVLDALGRPVAKATADAAGNARLVLPAGLRAGVYLVRSGARAVRLVVE</sequence>
<dbReference type="Gene3D" id="2.120.10.30">
    <property type="entry name" value="TolB, C-terminal domain"/>
    <property type="match status" value="1"/>
</dbReference>
<evidence type="ECO:0000313" key="1">
    <source>
        <dbReference type="EMBL" id="RAK66065.1"/>
    </source>
</evidence>
<dbReference type="PANTHER" id="PTHR35580:SF1">
    <property type="entry name" value="PHYTASE-LIKE DOMAIN-CONTAINING PROTEIN"/>
    <property type="match status" value="1"/>
</dbReference>
<dbReference type="SUPFAM" id="SSF63829">
    <property type="entry name" value="Calcium-dependent phosphotriesterase"/>
    <property type="match status" value="2"/>
</dbReference>
<reference evidence="2" key="1">
    <citation type="submission" date="2018-05" db="EMBL/GenBank/DDBJ databases">
        <authorList>
            <person name="Nie L."/>
        </authorList>
    </citation>
    <scope>NUCLEOTIDE SEQUENCE [LARGE SCALE GENOMIC DNA]</scope>
    <source>
        <strain evidence="2">NL</strain>
    </source>
</reference>
<dbReference type="InterPro" id="IPR014756">
    <property type="entry name" value="Ig_E-set"/>
</dbReference>
<dbReference type="Gene3D" id="2.60.40.10">
    <property type="entry name" value="Immunoglobulins"/>
    <property type="match status" value="2"/>
</dbReference>
<dbReference type="InterPro" id="IPR026444">
    <property type="entry name" value="Secre_tail"/>
</dbReference>
<organism evidence="1 2">
    <name type="scientific">Hymenobacter edaphi</name>
    <dbReference type="NCBI Taxonomy" id="2211146"/>
    <lineage>
        <taxon>Bacteria</taxon>
        <taxon>Pseudomonadati</taxon>
        <taxon>Bacteroidota</taxon>
        <taxon>Cytophagia</taxon>
        <taxon>Cytophagales</taxon>
        <taxon>Hymenobacteraceae</taxon>
        <taxon>Hymenobacter</taxon>
    </lineage>
</organism>
<comment type="caution">
    <text evidence="1">The sequence shown here is derived from an EMBL/GenBank/DDBJ whole genome shotgun (WGS) entry which is preliminary data.</text>
</comment>
<dbReference type="NCBIfam" id="TIGR04183">
    <property type="entry name" value="Por_Secre_tail"/>
    <property type="match status" value="1"/>
</dbReference>
<dbReference type="Proteomes" id="UP000248553">
    <property type="component" value="Unassembled WGS sequence"/>
</dbReference>
<dbReference type="InterPro" id="IPR052918">
    <property type="entry name" value="Motility_Chemotaxis_Reg"/>
</dbReference>